<name>A0A485LZF7_9ZZZZ</name>
<gene>
    <name evidence="7" type="ORF">SCFA_2650001</name>
</gene>
<evidence type="ECO:0000256" key="1">
    <source>
        <dbReference type="ARBA" id="ARBA00004127"/>
    </source>
</evidence>
<feature type="transmembrane region" description="Helical" evidence="5">
    <location>
        <begin position="33"/>
        <end position="53"/>
    </location>
</feature>
<dbReference type="GO" id="GO:0012505">
    <property type="term" value="C:endomembrane system"/>
    <property type="evidence" value="ECO:0007669"/>
    <property type="project" value="UniProtKB-SubCell"/>
</dbReference>
<keyword evidence="4 5" id="KW-0472">Membrane</keyword>
<reference evidence="7" key="1">
    <citation type="submission" date="2019-03" db="EMBL/GenBank/DDBJ databases">
        <authorList>
            <person name="Hao L."/>
        </authorList>
    </citation>
    <scope>NUCLEOTIDE SEQUENCE</scope>
</reference>
<comment type="subcellular location">
    <subcellularLocation>
        <location evidence="1">Endomembrane system</location>
        <topology evidence="1">Multi-pass membrane protein</topology>
    </subcellularLocation>
</comment>
<keyword evidence="2 5" id="KW-0812">Transmembrane</keyword>
<dbReference type="AlphaFoldDB" id="A0A485LZF7"/>
<protein>
    <recommendedName>
        <fullName evidence="6">DUF1232 domain-containing protein</fullName>
    </recommendedName>
</protein>
<dbReference type="InterPro" id="IPR010652">
    <property type="entry name" value="DUF1232"/>
</dbReference>
<organism evidence="7">
    <name type="scientific">anaerobic digester metagenome</name>
    <dbReference type="NCBI Taxonomy" id="1263854"/>
    <lineage>
        <taxon>unclassified sequences</taxon>
        <taxon>metagenomes</taxon>
        <taxon>ecological metagenomes</taxon>
    </lineage>
</organism>
<evidence type="ECO:0000259" key="6">
    <source>
        <dbReference type="Pfam" id="PF06803"/>
    </source>
</evidence>
<feature type="domain" description="DUF1232" evidence="6">
    <location>
        <begin position="31"/>
        <end position="67"/>
    </location>
</feature>
<evidence type="ECO:0000256" key="4">
    <source>
        <dbReference type="ARBA" id="ARBA00023136"/>
    </source>
</evidence>
<evidence type="ECO:0000256" key="5">
    <source>
        <dbReference type="SAM" id="Phobius"/>
    </source>
</evidence>
<evidence type="ECO:0000256" key="2">
    <source>
        <dbReference type="ARBA" id="ARBA00022692"/>
    </source>
</evidence>
<feature type="transmembrane region" description="Helical" evidence="5">
    <location>
        <begin position="99"/>
        <end position="120"/>
    </location>
</feature>
<sequence length="125" mass="14123">MKRLWYWLKRLKSDIFLLYLAFKDPRVPRQAKILLMLLAAYIISPIDILPDFVIPGLGYIDDLALISYVAGFIQKMIPEAVLSDLNLKAMRLGRAAKSWAVAVLVLAGLLLALLLGYRFLGLSLY</sequence>
<evidence type="ECO:0000313" key="7">
    <source>
        <dbReference type="EMBL" id="VFU14758.1"/>
    </source>
</evidence>
<keyword evidence="3 5" id="KW-1133">Transmembrane helix</keyword>
<accession>A0A485LZF7</accession>
<dbReference type="Pfam" id="PF06803">
    <property type="entry name" value="DUF1232"/>
    <property type="match status" value="1"/>
</dbReference>
<dbReference type="EMBL" id="CAADRN010000185">
    <property type="protein sequence ID" value="VFU14758.1"/>
    <property type="molecule type" value="Genomic_DNA"/>
</dbReference>
<proteinExistence type="predicted"/>
<evidence type="ECO:0000256" key="3">
    <source>
        <dbReference type="ARBA" id="ARBA00022989"/>
    </source>
</evidence>